<keyword evidence="2" id="KW-1185">Reference proteome</keyword>
<dbReference type="InterPro" id="IPR031528">
    <property type="entry name" value="C4orf19"/>
</dbReference>
<gene>
    <name evidence="3" type="primary">CUNH4orf19</name>
</gene>
<feature type="region of interest" description="Disordered" evidence="1">
    <location>
        <begin position="130"/>
        <end position="166"/>
    </location>
</feature>
<feature type="compositionally biased region" description="Basic and acidic residues" evidence="1">
    <location>
        <begin position="130"/>
        <end position="146"/>
    </location>
</feature>
<sequence>MANSMSLIPTQSPPALEYVLHHAFLPHKGKRCSKFSYIFHPQEVQTAAYVNEINLYKPDEEERGKFHCKQNRDILGHRNEVHIAEMQVAANQCRFHHSKDALWSNRIPALPDKGLGNSVVKCSVNGIHSSKDLSAPHHKTQPKEVNLHSSSAQQPEPPAKRDFQPKTGDKLEIFDPENYLKQTLETSNALCKEEGFQTTAEPIFALPEMRDEDVWLDNPSFLPEDNHAEKLRTVGKENLPNHLVQINQSTENTTIVHNWNPLCRESDEGDGVWRTSPFDLSFEDQIATEILSGRKKREPAWEARSDGLTKVNGELEEDADVAEALAALEAATADEIFEEEEEEDY</sequence>
<name>A0A6J1UU30_9SAUR</name>
<dbReference type="Pfam" id="PF15770">
    <property type="entry name" value="DUF4699"/>
    <property type="match status" value="1"/>
</dbReference>
<accession>A0A6J1UU30</accession>
<organism evidence="2 3">
    <name type="scientific">Notechis scutatus</name>
    <name type="common">mainland tiger snake</name>
    <dbReference type="NCBI Taxonomy" id="8663"/>
    <lineage>
        <taxon>Eukaryota</taxon>
        <taxon>Metazoa</taxon>
        <taxon>Chordata</taxon>
        <taxon>Craniata</taxon>
        <taxon>Vertebrata</taxon>
        <taxon>Euteleostomi</taxon>
        <taxon>Lepidosauria</taxon>
        <taxon>Squamata</taxon>
        <taxon>Bifurcata</taxon>
        <taxon>Unidentata</taxon>
        <taxon>Episquamata</taxon>
        <taxon>Toxicofera</taxon>
        <taxon>Serpentes</taxon>
        <taxon>Colubroidea</taxon>
        <taxon>Elapidae</taxon>
        <taxon>Hydrophiinae</taxon>
        <taxon>Notechis</taxon>
    </lineage>
</organism>
<dbReference type="KEGG" id="nss:113417125"/>
<dbReference type="RefSeq" id="XP_026531144.1">
    <property type="nucleotide sequence ID" value="XM_026675359.1"/>
</dbReference>
<dbReference type="AlphaFoldDB" id="A0A6J1UU30"/>
<protein>
    <submittedName>
        <fullName evidence="3">Uncharacterized protein C4orf19 homolog</fullName>
    </submittedName>
</protein>
<evidence type="ECO:0000313" key="3">
    <source>
        <dbReference type="RefSeq" id="XP_026531144.1"/>
    </source>
</evidence>
<dbReference type="GeneID" id="113417125"/>
<dbReference type="PANTHER" id="PTHR16106:SF3">
    <property type="entry name" value="CHROMOSOME 4 OPEN READING FRAME 19"/>
    <property type="match status" value="1"/>
</dbReference>
<evidence type="ECO:0000256" key="1">
    <source>
        <dbReference type="SAM" id="MobiDB-lite"/>
    </source>
</evidence>
<dbReference type="PANTHER" id="PTHR16106">
    <property type="entry name" value="CHROMOSOME 4 OPEN READING FRAME 19"/>
    <property type="match status" value="1"/>
</dbReference>
<dbReference type="Proteomes" id="UP000504612">
    <property type="component" value="Unplaced"/>
</dbReference>
<evidence type="ECO:0000313" key="2">
    <source>
        <dbReference type="Proteomes" id="UP000504612"/>
    </source>
</evidence>
<dbReference type="CTD" id="55286"/>
<reference evidence="3" key="1">
    <citation type="submission" date="2025-08" db="UniProtKB">
        <authorList>
            <consortium name="RefSeq"/>
        </authorList>
    </citation>
    <scope>IDENTIFICATION</scope>
</reference>
<proteinExistence type="predicted"/>